<evidence type="ECO:0000256" key="7">
    <source>
        <dbReference type="ARBA" id="ARBA00023214"/>
    </source>
</evidence>
<keyword evidence="4 9" id="KW-1133">Transmembrane helix</keyword>
<dbReference type="GO" id="GO:0005886">
    <property type="term" value="C:plasma membrane"/>
    <property type="evidence" value="ECO:0007669"/>
    <property type="project" value="TreeGrafter"/>
</dbReference>
<keyword evidence="12" id="KW-1185">Reference proteome</keyword>
<sequence length="547" mass="59038">MKKDTSHTLKRAQRFPVILIGEGLLVGAVSGLIVMFYRIALTYAGQWLNEILGYIKGHPVRIIGWFVVLLLLAVVVGRLVKWEPMISGSGIPQVEGEVLGKLTQDWKRVLPAKFIGGFLCLFGGLSLGREGPSIQLGAMGGQGVSRLLDRGKTEERYLMTCGASAGLAAAFHAPLAGMMFALEEIHKGFSVSLLVSVMTSSVTADYICSYIMGIDPVFQFKLDHVLPQNHYWLLLLLGVLLGLMGTLYNKVMIKAQELYKKPKWLNETTRLVIAFLSAGVLGLVMPSVLGSGGDLIVSLTGGEMVLGLVILTFVVKFLFSAVSFGSGAPGGIFFPLLILGALIGGAFAMTASEFLGLDPVYVNNFVLLSMAGFFTAIVRAPITGIILLFEMSGSVSQMLSLAIVSVAAYITATLLRSEPIYESLLNRLLGGQQKGAVRINNGERRSESEKSAGTDTGKSSGYSTSAGGQKVLSEYVIMSGSVLEERTVMEIHWPKNCLLVALERDGKEIIPRGKTKLMAGDRLTVMTDERDAGYIHDKLENLCYTSF</sequence>
<dbReference type="RefSeq" id="WP_150310596.1">
    <property type="nucleotide sequence ID" value="NZ_VMSO01000006.1"/>
</dbReference>
<name>A0A5M9HYS2_9FIRM</name>
<keyword evidence="6 9" id="KW-0472">Membrane</keyword>
<feature type="domain" description="RCK C-terminal" evidence="10">
    <location>
        <begin position="460"/>
        <end position="541"/>
    </location>
</feature>
<dbReference type="Pfam" id="PF00654">
    <property type="entry name" value="Voltage_CLC"/>
    <property type="match status" value="1"/>
</dbReference>
<evidence type="ECO:0000256" key="4">
    <source>
        <dbReference type="ARBA" id="ARBA00022989"/>
    </source>
</evidence>
<accession>A0A5M9HYS2</accession>
<dbReference type="GO" id="GO:0008324">
    <property type="term" value="F:monoatomic cation transmembrane transporter activity"/>
    <property type="evidence" value="ECO:0007669"/>
    <property type="project" value="InterPro"/>
</dbReference>
<dbReference type="GO" id="GO:0005247">
    <property type="term" value="F:voltage-gated chloride channel activity"/>
    <property type="evidence" value="ECO:0007669"/>
    <property type="project" value="TreeGrafter"/>
</dbReference>
<evidence type="ECO:0000313" key="12">
    <source>
        <dbReference type="Proteomes" id="UP000322025"/>
    </source>
</evidence>
<evidence type="ECO:0000256" key="2">
    <source>
        <dbReference type="ARBA" id="ARBA00022448"/>
    </source>
</evidence>
<keyword evidence="2" id="KW-0813">Transport</keyword>
<comment type="subcellular location">
    <subcellularLocation>
        <location evidence="1">Membrane</location>
        <topology evidence="1">Multi-pass membrane protein</topology>
    </subcellularLocation>
</comment>
<feature type="transmembrane region" description="Helical" evidence="9">
    <location>
        <begin position="331"/>
        <end position="352"/>
    </location>
</feature>
<feature type="transmembrane region" description="Helical" evidence="9">
    <location>
        <begin position="60"/>
        <end position="80"/>
    </location>
</feature>
<feature type="transmembrane region" description="Helical" evidence="9">
    <location>
        <begin position="271"/>
        <end position="289"/>
    </location>
</feature>
<proteinExistence type="predicted"/>
<feature type="region of interest" description="Disordered" evidence="8">
    <location>
        <begin position="439"/>
        <end position="466"/>
    </location>
</feature>
<evidence type="ECO:0000256" key="8">
    <source>
        <dbReference type="SAM" id="MobiDB-lite"/>
    </source>
</evidence>
<dbReference type="InterPro" id="IPR006037">
    <property type="entry name" value="RCK_C"/>
</dbReference>
<dbReference type="CDD" id="cd01031">
    <property type="entry name" value="EriC"/>
    <property type="match status" value="1"/>
</dbReference>
<organism evidence="11 12">
    <name type="scientific">Mediterraneibacter catenae</name>
    <dbReference type="NCBI Taxonomy" id="2594882"/>
    <lineage>
        <taxon>Bacteria</taxon>
        <taxon>Bacillati</taxon>
        <taxon>Bacillota</taxon>
        <taxon>Clostridia</taxon>
        <taxon>Lachnospirales</taxon>
        <taxon>Lachnospiraceae</taxon>
        <taxon>Mediterraneibacter</taxon>
    </lineage>
</organism>
<keyword evidence="5" id="KW-0406">Ion transport</keyword>
<dbReference type="Gene3D" id="1.10.3080.10">
    <property type="entry name" value="Clc chloride channel"/>
    <property type="match status" value="1"/>
</dbReference>
<dbReference type="InterPro" id="IPR014743">
    <property type="entry name" value="Cl-channel_core"/>
</dbReference>
<dbReference type="InterPro" id="IPR036721">
    <property type="entry name" value="RCK_C_sf"/>
</dbReference>
<dbReference type="SUPFAM" id="SSF116726">
    <property type="entry name" value="TrkA C-terminal domain-like"/>
    <property type="match status" value="1"/>
</dbReference>
<dbReference type="PRINTS" id="PR00762">
    <property type="entry name" value="CLCHANNEL"/>
</dbReference>
<reference evidence="11 12" key="1">
    <citation type="submission" date="2019-07" db="EMBL/GenBank/DDBJ databases">
        <authorList>
            <person name="Wongkuna S."/>
            <person name="Scaria J."/>
        </authorList>
    </citation>
    <scope>NUCLEOTIDE SEQUENCE [LARGE SCALE GENOMIC DNA]</scope>
    <source>
        <strain evidence="11 12">SW178</strain>
    </source>
</reference>
<feature type="compositionally biased region" description="Basic and acidic residues" evidence="8">
    <location>
        <begin position="441"/>
        <end position="452"/>
    </location>
</feature>
<dbReference type="EMBL" id="VMSO01000006">
    <property type="protein sequence ID" value="KAA8501773.1"/>
    <property type="molecule type" value="Genomic_DNA"/>
</dbReference>
<dbReference type="PROSITE" id="PS51202">
    <property type="entry name" value="RCK_C"/>
    <property type="match status" value="1"/>
</dbReference>
<evidence type="ECO:0000256" key="5">
    <source>
        <dbReference type="ARBA" id="ARBA00023065"/>
    </source>
</evidence>
<dbReference type="SUPFAM" id="SSF81340">
    <property type="entry name" value="Clc chloride channel"/>
    <property type="match status" value="1"/>
</dbReference>
<evidence type="ECO:0000259" key="10">
    <source>
        <dbReference type="PROSITE" id="PS51202"/>
    </source>
</evidence>
<evidence type="ECO:0000256" key="1">
    <source>
        <dbReference type="ARBA" id="ARBA00004141"/>
    </source>
</evidence>
<evidence type="ECO:0000256" key="6">
    <source>
        <dbReference type="ARBA" id="ARBA00023136"/>
    </source>
</evidence>
<comment type="caution">
    <text evidence="11">The sequence shown here is derived from an EMBL/GenBank/DDBJ whole genome shotgun (WGS) entry which is preliminary data.</text>
</comment>
<keyword evidence="3 9" id="KW-0812">Transmembrane</keyword>
<feature type="transmembrane region" description="Helical" evidence="9">
    <location>
        <begin position="295"/>
        <end position="319"/>
    </location>
</feature>
<protein>
    <submittedName>
        <fullName evidence="11">ClC family H(+)/Cl(-) exchange transporter</fullName>
    </submittedName>
</protein>
<feature type="transmembrane region" description="Helical" evidence="9">
    <location>
        <begin position="232"/>
        <end position="251"/>
    </location>
</feature>
<dbReference type="Proteomes" id="UP000322025">
    <property type="component" value="Unassembled WGS sequence"/>
</dbReference>
<evidence type="ECO:0000256" key="9">
    <source>
        <dbReference type="SAM" id="Phobius"/>
    </source>
</evidence>
<feature type="transmembrane region" description="Helical" evidence="9">
    <location>
        <begin position="398"/>
        <end position="415"/>
    </location>
</feature>
<dbReference type="PANTHER" id="PTHR45711:SF6">
    <property type="entry name" value="CHLORIDE CHANNEL PROTEIN"/>
    <property type="match status" value="1"/>
</dbReference>
<dbReference type="GO" id="GO:0006813">
    <property type="term" value="P:potassium ion transport"/>
    <property type="evidence" value="ECO:0007669"/>
    <property type="project" value="InterPro"/>
</dbReference>
<dbReference type="PANTHER" id="PTHR45711">
    <property type="entry name" value="CHLORIDE CHANNEL PROTEIN"/>
    <property type="match status" value="1"/>
</dbReference>
<dbReference type="AlphaFoldDB" id="A0A5M9HYS2"/>
<keyword evidence="7" id="KW-0868">Chloride</keyword>
<dbReference type="OrthoDB" id="9812438at2"/>
<feature type="transmembrane region" description="Helical" evidence="9">
    <location>
        <begin position="15"/>
        <end position="40"/>
    </location>
</feature>
<feature type="compositionally biased region" description="Polar residues" evidence="8">
    <location>
        <begin position="453"/>
        <end position="466"/>
    </location>
</feature>
<feature type="transmembrane region" description="Helical" evidence="9">
    <location>
        <begin position="189"/>
        <end position="212"/>
    </location>
</feature>
<dbReference type="Pfam" id="PF02080">
    <property type="entry name" value="TrkA_C"/>
    <property type="match status" value="1"/>
</dbReference>
<feature type="transmembrane region" description="Helical" evidence="9">
    <location>
        <begin position="157"/>
        <end position="182"/>
    </location>
</feature>
<dbReference type="Gene3D" id="3.30.70.1450">
    <property type="entry name" value="Regulator of K+ conductance, C-terminal domain"/>
    <property type="match status" value="1"/>
</dbReference>
<evidence type="ECO:0000313" key="11">
    <source>
        <dbReference type="EMBL" id="KAA8501773.1"/>
    </source>
</evidence>
<gene>
    <name evidence="11" type="ORF">FNY66_06310</name>
</gene>
<feature type="transmembrane region" description="Helical" evidence="9">
    <location>
        <begin position="364"/>
        <end position="389"/>
    </location>
</feature>
<dbReference type="InterPro" id="IPR001807">
    <property type="entry name" value="ClC"/>
</dbReference>
<evidence type="ECO:0000256" key="3">
    <source>
        <dbReference type="ARBA" id="ARBA00022692"/>
    </source>
</evidence>